<dbReference type="PANTHER" id="PTHR14374">
    <property type="entry name" value="FOIE GRAS"/>
    <property type="match status" value="1"/>
</dbReference>
<protein>
    <recommendedName>
        <fullName evidence="1">Trafficking protein particle complex subunit 11 domain-containing protein</fullName>
    </recommendedName>
</protein>
<comment type="caution">
    <text evidence="2">The sequence shown here is derived from an EMBL/GenBank/DDBJ whole genome shotgun (WGS) entry which is preliminary data.</text>
</comment>
<dbReference type="Pfam" id="PF11817">
    <property type="entry name" value="Foie-gras_1"/>
    <property type="match status" value="1"/>
</dbReference>
<gene>
    <name evidence="2" type="ORF">BN9_053100</name>
</gene>
<sequence length="1194" mass="135861">MEFYPAELKKTPHPLIAALGGTDYQAKIISHISAINEDYVPKLHFIALPVTHRFPVKKELREKHGTLLNQTQRDFEGYKVEGILKSHWLKKHHDTLPSVVLFFEEFDPRWNQKDWLDQEAKIRAQVEGLRKTLSARECRVILLLIQQLDDTGLTPSNITEERLSGLRKRLDTDSKGLILLRSRDITRGAQLLLKLELMIRTFALDYYKLQAKRVKRYKKVLNKSNGLQALQVRHSFKIAHYYEFRRYTTKVLQHYENAYRSIVSYSQKDTETRHFVYGNAVLSLAEIKIVAEYINFKLCYHLLFSINNVKAALDQFHRHIRAFIELYGDPMCLYEHWKWVARQYHLIGQLLSEAVALRGTLTSAGLDSSVYKEPYLYYSVAAKYATYRRKSAAKLLGSTASTAVQLSEFMVLPPIFVGGEPIVSLVNSQTPNTLNLVVKYRQALERSTPHAKQTIELLEKALHHVAVHVSEQKASRNRLKTRLLVHIGSENLAAQDYERARLELDKAKALYVTEHWWSLAAQVLKQLLICSFHQADTLGFIDISLQLLSSVMKKYILPKERQYVQEKLFIAWEDATKLRGPFTIKGLECIPQQSHEVTLSISHRVFDVHVKFSNVAACIREQISVRVSIQSSFPGPILVSSVTIFFSDPRYNTIIQHDEDAIEIVPSPVTSDPENNLFRLSLLFGMGATKEFDIPLRIRKGEPVLQYLGMKIHIRRDASKDSHEGSNPSLVFCTSDLVKQPIMLKPIKPYLLEGRVPLMGKGPGSPSFARRKTFSDSAESMESISTNTNSQSLFERDYNLHVHHGQSLLVTSQRARAKLEMITSQPLLAGDFKVQEFLIRSNEDSLEKAFYTLTSDPVPSSNEPKDAFFFEMLEEGLQPLTLDATNQPKQVFPLQDIGTHCEQRFRIIVRSSKAAITNVSIKLTYVTKSRVVMNLEENFPLTCLDPFKVDGMIYPHSSQNDQQREKVLVAMTGKQMTFVGALVCQSAEPLEIQSIGFHEHSQSCIETTFIAGEYPTSDIVSSNDVRDFILQVFSADPMDNQPLGMLQVNWERLKTHTQDDKGEIPSTVVTTYLSLPSVSFSRLPVMASFQIPQYAIMGLPVCVSLKLVNQECKVQSVYIRTIQSSSDFLVEGRTNTVIDLLPWDDICFQLSLTPLKLGPLRLPSLELRLGDNDTSLLDSEEQLELYVLPPAQVA</sequence>
<dbReference type="AlphaFoldDB" id="A0A024GCL3"/>
<evidence type="ECO:0000259" key="1">
    <source>
        <dbReference type="Pfam" id="PF11817"/>
    </source>
</evidence>
<feature type="domain" description="Trafficking protein particle complex subunit 11" evidence="1">
    <location>
        <begin position="284"/>
        <end position="549"/>
    </location>
</feature>
<keyword evidence="3" id="KW-1185">Reference proteome</keyword>
<proteinExistence type="predicted"/>
<dbReference type="OrthoDB" id="6278596at2759"/>
<organism evidence="2 3">
    <name type="scientific">Albugo candida</name>
    <dbReference type="NCBI Taxonomy" id="65357"/>
    <lineage>
        <taxon>Eukaryota</taxon>
        <taxon>Sar</taxon>
        <taxon>Stramenopiles</taxon>
        <taxon>Oomycota</taxon>
        <taxon>Peronosporomycetes</taxon>
        <taxon>Albuginales</taxon>
        <taxon>Albuginaceae</taxon>
        <taxon>Albugo</taxon>
    </lineage>
</organism>
<dbReference type="InterPro" id="IPR021773">
    <property type="entry name" value="TPC11"/>
</dbReference>
<accession>A0A024GCL3</accession>
<dbReference type="STRING" id="65357.A0A024GCL3"/>
<reference evidence="2 3" key="1">
    <citation type="submission" date="2012-05" db="EMBL/GenBank/DDBJ databases">
        <title>Recombination and specialization in a pathogen metapopulation.</title>
        <authorList>
            <person name="Gardiner A."/>
            <person name="Kemen E."/>
            <person name="Schultz-Larsen T."/>
            <person name="MacLean D."/>
            <person name="Van Oosterhout C."/>
            <person name="Jones J.D.G."/>
        </authorList>
    </citation>
    <scope>NUCLEOTIDE SEQUENCE [LARGE SCALE GENOMIC DNA]</scope>
    <source>
        <strain evidence="2 3">Ac Nc2</strain>
    </source>
</reference>
<dbReference type="InParanoid" id="A0A024GCL3"/>
<dbReference type="EMBL" id="CAIX01000072">
    <property type="protein sequence ID" value="CCI44501.1"/>
    <property type="molecule type" value="Genomic_DNA"/>
</dbReference>
<name>A0A024GCL3_9STRA</name>
<dbReference type="PANTHER" id="PTHR14374:SF0">
    <property type="entry name" value="TRAFFICKING PROTEIN PARTICLE COMPLEX SUBUNIT 11"/>
    <property type="match status" value="1"/>
</dbReference>
<evidence type="ECO:0000313" key="3">
    <source>
        <dbReference type="Proteomes" id="UP000053237"/>
    </source>
</evidence>
<evidence type="ECO:0000313" key="2">
    <source>
        <dbReference type="EMBL" id="CCI44501.1"/>
    </source>
</evidence>
<dbReference type="Proteomes" id="UP000053237">
    <property type="component" value="Unassembled WGS sequence"/>
</dbReference>